<evidence type="ECO:0000259" key="3">
    <source>
        <dbReference type="Pfam" id="PF23658"/>
    </source>
</evidence>
<feature type="region of interest" description="Disordered" evidence="1">
    <location>
        <begin position="353"/>
        <end position="385"/>
    </location>
</feature>
<dbReference type="InterPro" id="IPR029045">
    <property type="entry name" value="ClpP/crotonase-like_dom_sf"/>
</dbReference>
<dbReference type="GO" id="GO:0008236">
    <property type="term" value="F:serine-type peptidase activity"/>
    <property type="evidence" value="ECO:0007669"/>
    <property type="project" value="InterPro"/>
</dbReference>
<dbReference type="SUPFAM" id="SSF52096">
    <property type="entry name" value="ClpP/crotonase"/>
    <property type="match status" value="1"/>
</dbReference>
<feature type="domain" description="Tail specific protease" evidence="2">
    <location>
        <begin position="420"/>
        <end position="631"/>
    </location>
</feature>
<dbReference type="InterPro" id="IPR056186">
    <property type="entry name" value="PDZ_CPAF-rel"/>
</dbReference>
<dbReference type="Gene3D" id="3.90.226.10">
    <property type="entry name" value="2-enoyl-CoA Hydratase, Chain A, domain 1"/>
    <property type="match status" value="1"/>
</dbReference>
<keyword evidence="5" id="KW-1185">Reference proteome</keyword>
<dbReference type="AlphaFoldDB" id="A0A9P9A2A4"/>
<sequence>MRLSVYSHLLLCLYCRCRQLIANVYKMLFDYLSAVKAMGNLISLGMLEDPIKQSQSTTTGTTAKSAVNTQESTICGDIINESNEGAYLFWASDVHDCLSNVPFSIAPALRYLDYLNTTMQFQSTLAFLKTPPQGYQQPAVDVEVVMERIANNVKAAFYLNQYDFEADVQGLIFAMHDAHVDLRSGIMSQFSFGSQWPIASVSIDGITEPKIYLTDHILQAQNDGWSWTPSALSKINDEDVIDYVTKFAASNSLGRLESHAEWNDLMSHPAQDILGNLNIWTGDATFYPGDELNFTFENKSEPLETYWVSYYNYNEDTGPIANGGDFYNFFVLGLYPATNESASYRIGDSNVAKRSKSMSTPPNISKKSKIARDDNDETSSEDVTTGWSGAYPAKADIYQSDLLVNGSGVVTGYFLRDISTGVLSIPTFEQYGEELYDFSDTVQTFIDSSVTENIKHIVIDLQQNAGGDVVLALDTFARFFPQKQPFAGSRRRSHELGRVLGNATTTWWTSLDPYSDDADVVDNWYEGLADEWVITPRLNAATKKNFHDWEEYAGPRPYLGDWFTLVEEYNLSDEDFNYESMDMSPYGWADNPSTTEQRWDPEDIVLLTDGLCSSTCALFVEFMTRIGVRTIVMGGRPESGPMQAASGTRGARSYWSGDLDNDLAWAGSVDAIANQTFPPIPLNGFYRDSGIWTTYVGFNLRDQIRESELDDDQAVPLQFRYEAADCRLYYTLHNLFNMTQQWRDVANAAWDNYPSLCVAGSTGYSTTGQNKPKSKAPSTSKTIDYGINADDYSPPAGSEVLSHLEFTGGNLVDGKYKPPEFLELDECQQDTFGDYYCPSKRGSNSKAKPCVEVNIQCKSGKKDKKGKPITTPIHVCLPSCSDGPSCGDYDPEYEMHCSAFTQVEQKASAAAMGQDDTNTELRTFRKNVGWAKVCKPKYGTKDLGSCPAAKPVKSGRI</sequence>
<dbReference type="EMBL" id="JAGPXC010000001">
    <property type="protein sequence ID" value="KAH6660496.1"/>
    <property type="molecule type" value="Genomic_DNA"/>
</dbReference>
<evidence type="ECO:0008006" key="6">
    <source>
        <dbReference type="Google" id="ProtNLM"/>
    </source>
</evidence>
<protein>
    <recommendedName>
        <fullName evidence="6">Tail specific protease domain-containing protein</fullName>
    </recommendedName>
</protein>
<evidence type="ECO:0000259" key="2">
    <source>
        <dbReference type="Pfam" id="PF03572"/>
    </source>
</evidence>
<dbReference type="InterPro" id="IPR005151">
    <property type="entry name" value="Tail-specific_protease"/>
</dbReference>
<accession>A0A9P9A2A4</accession>
<gene>
    <name evidence="4" type="ORF">BKA67DRAFT_53591</name>
</gene>
<comment type="caution">
    <text evidence="4">The sequence shown here is derived from an EMBL/GenBank/DDBJ whole genome shotgun (WGS) entry which is preliminary data.</text>
</comment>
<evidence type="ECO:0000313" key="4">
    <source>
        <dbReference type="EMBL" id="KAH6660496.1"/>
    </source>
</evidence>
<dbReference type="PANTHER" id="PTHR37049:SF5">
    <property type="entry name" value="TAIL SPECIFIC PROTEASE DOMAIN-CONTAINING PROTEIN"/>
    <property type="match status" value="1"/>
</dbReference>
<dbReference type="RefSeq" id="XP_045964627.1">
    <property type="nucleotide sequence ID" value="XM_046100079.1"/>
</dbReference>
<dbReference type="GeneID" id="70128971"/>
<organism evidence="4 5">
    <name type="scientific">Truncatella angustata</name>
    <dbReference type="NCBI Taxonomy" id="152316"/>
    <lineage>
        <taxon>Eukaryota</taxon>
        <taxon>Fungi</taxon>
        <taxon>Dikarya</taxon>
        <taxon>Ascomycota</taxon>
        <taxon>Pezizomycotina</taxon>
        <taxon>Sordariomycetes</taxon>
        <taxon>Xylariomycetidae</taxon>
        <taxon>Amphisphaeriales</taxon>
        <taxon>Sporocadaceae</taxon>
        <taxon>Truncatella</taxon>
    </lineage>
</organism>
<dbReference type="Pfam" id="PF23658">
    <property type="entry name" value="PDZ_CPAF_rel"/>
    <property type="match status" value="1"/>
</dbReference>
<proteinExistence type="predicted"/>
<feature type="domain" description="CPAF-like PDZ" evidence="3">
    <location>
        <begin position="191"/>
        <end position="301"/>
    </location>
</feature>
<dbReference type="OrthoDB" id="27214at2759"/>
<evidence type="ECO:0000313" key="5">
    <source>
        <dbReference type="Proteomes" id="UP000758603"/>
    </source>
</evidence>
<dbReference type="Proteomes" id="UP000758603">
    <property type="component" value="Unassembled WGS sequence"/>
</dbReference>
<dbReference type="Pfam" id="PF03572">
    <property type="entry name" value="Peptidase_S41"/>
    <property type="match status" value="1"/>
</dbReference>
<evidence type="ECO:0000256" key="1">
    <source>
        <dbReference type="SAM" id="MobiDB-lite"/>
    </source>
</evidence>
<dbReference type="GO" id="GO:0006508">
    <property type="term" value="P:proteolysis"/>
    <property type="evidence" value="ECO:0007669"/>
    <property type="project" value="InterPro"/>
</dbReference>
<reference evidence="4" key="1">
    <citation type="journal article" date="2021" name="Nat. Commun.">
        <title>Genetic determinants of endophytism in the Arabidopsis root mycobiome.</title>
        <authorList>
            <person name="Mesny F."/>
            <person name="Miyauchi S."/>
            <person name="Thiergart T."/>
            <person name="Pickel B."/>
            <person name="Atanasova L."/>
            <person name="Karlsson M."/>
            <person name="Huettel B."/>
            <person name="Barry K.W."/>
            <person name="Haridas S."/>
            <person name="Chen C."/>
            <person name="Bauer D."/>
            <person name="Andreopoulos W."/>
            <person name="Pangilinan J."/>
            <person name="LaButti K."/>
            <person name="Riley R."/>
            <person name="Lipzen A."/>
            <person name="Clum A."/>
            <person name="Drula E."/>
            <person name="Henrissat B."/>
            <person name="Kohler A."/>
            <person name="Grigoriev I.V."/>
            <person name="Martin F.M."/>
            <person name="Hacquard S."/>
        </authorList>
    </citation>
    <scope>NUCLEOTIDE SEQUENCE</scope>
    <source>
        <strain evidence="4">MPI-SDFR-AT-0073</strain>
    </source>
</reference>
<name>A0A9P9A2A4_9PEZI</name>
<dbReference type="InterPro" id="IPR052766">
    <property type="entry name" value="S41A_metabolite_peptidase"/>
</dbReference>
<dbReference type="PANTHER" id="PTHR37049">
    <property type="entry name" value="PEPTIDASE S41 FAMILY PROTEIN"/>
    <property type="match status" value="1"/>
</dbReference>